<accession>A0A248UG19</accession>
<gene>
    <name evidence="1" type="ORF">CES85_0782</name>
</gene>
<name>A0A248UG19_9HYPH</name>
<dbReference type="AlphaFoldDB" id="A0A248UG19"/>
<organism evidence="1 2">
    <name type="scientific">Ochrobactrum quorumnocens</name>
    <dbReference type="NCBI Taxonomy" id="271865"/>
    <lineage>
        <taxon>Bacteria</taxon>
        <taxon>Pseudomonadati</taxon>
        <taxon>Pseudomonadota</taxon>
        <taxon>Alphaproteobacteria</taxon>
        <taxon>Hyphomicrobiales</taxon>
        <taxon>Brucellaceae</taxon>
        <taxon>Brucella/Ochrobactrum group</taxon>
        <taxon>Ochrobactrum</taxon>
    </lineage>
</organism>
<reference evidence="1 2" key="1">
    <citation type="submission" date="2017-07" db="EMBL/GenBank/DDBJ databases">
        <title>Phylogenetic study on the rhizospheric bacterium Ochrobactrum sp. A44.</title>
        <authorList>
            <person name="Krzyzanowska D.M."/>
            <person name="Ossowicki A."/>
            <person name="Rajewska M."/>
            <person name="Maciag T."/>
            <person name="Kaczynski Z."/>
            <person name="Czerwicka M."/>
            <person name="Jafra S."/>
        </authorList>
    </citation>
    <scope>NUCLEOTIDE SEQUENCE [LARGE SCALE GENOMIC DNA]</scope>
    <source>
        <strain evidence="1 2">A44</strain>
    </source>
</reference>
<evidence type="ECO:0000313" key="1">
    <source>
        <dbReference type="EMBL" id="ASV85685.1"/>
    </source>
</evidence>
<sequence length="48" mass="5533">MIERRIRADAHEFLHADLNGIMASVILEVWDDVIGHDTLRCLWIATSE</sequence>
<protein>
    <submittedName>
        <fullName evidence="1">Uncharacterized protein</fullName>
    </submittedName>
</protein>
<proteinExistence type="predicted"/>
<dbReference type="KEGG" id="och:CES85_0782"/>
<evidence type="ECO:0000313" key="2">
    <source>
        <dbReference type="Proteomes" id="UP000215256"/>
    </source>
</evidence>
<dbReference type="Proteomes" id="UP000215256">
    <property type="component" value="Chromosome 1"/>
</dbReference>
<dbReference type="EMBL" id="CP022604">
    <property type="protein sequence ID" value="ASV85685.1"/>
    <property type="molecule type" value="Genomic_DNA"/>
</dbReference>